<dbReference type="Proteomes" id="UP000320333">
    <property type="component" value="Unassembled WGS sequence"/>
</dbReference>
<dbReference type="PANTHER" id="PTHR45931">
    <property type="entry name" value="SI:CH211-59O9.10"/>
    <property type="match status" value="1"/>
</dbReference>
<dbReference type="SUPFAM" id="SSF57850">
    <property type="entry name" value="RING/U-box"/>
    <property type="match status" value="1"/>
</dbReference>
<feature type="compositionally biased region" description="Polar residues" evidence="5">
    <location>
        <begin position="276"/>
        <end position="302"/>
    </location>
</feature>
<feature type="compositionally biased region" description="Polar residues" evidence="5">
    <location>
        <begin position="196"/>
        <end position="212"/>
    </location>
</feature>
<feature type="compositionally biased region" description="Polar residues" evidence="5">
    <location>
        <begin position="234"/>
        <end position="254"/>
    </location>
</feature>
<accession>A0A507FKM7</accession>
<dbReference type="InterPro" id="IPR051834">
    <property type="entry name" value="RING_finger_E3_ligase"/>
</dbReference>
<feature type="compositionally biased region" description="Polar residues" evidence="5">
    <location>
        <begin position="484"/>
        <end position="494"/>
    </location>
</feature>
<protein>
    <recommendedName>
        <fullName evidence="6">RING-type domain-containing protein</fullName>
    </recommendedName>
</protein>
<dbReference type="InterPro" id="IPR013083">
    <property type="entry name" value="Znf_RING/FYVE/PHD"/>
</dbReference>
<feature type="region of interest" description="Disordered" evidence="5">
    <location>
        <begin position="461"/>
        <end position="498"/>
    </location>
</feature>
<name>A0A507FKM7_9FUNG</name>
<evidence type="ECO:0000256" key="4">
    <source>
        <dbReference type="PROSITE-ProRule" id="PRU00175"/>
    </source>
</evidence>
<dbReference type="Pfam" id="PF13639">
    <property type="entry name" value="zf-RING_2"/>
    <property type="match status" value="1"/>
</dbReference>
<evidence type="ECO:0000259" key="6">
    <source>
        <dbReference type="PROSITE" id="PS50089"/>
    </source>
</evidence>
<feature type="compositionally biased region" description="Polar residues" evidence="5">
    <location>
        <begin position="61"/>
        <end position="81"/>
    </location>
</feature>
<keyword evidence="2 4" id="KW-0863">Zinc-finger</keyword>
<dbReference type="STRING" id="246404.A0A507FKM7"/>
<dbReference type="GO" id="GO:0061630">
    <property type="term" value="F:ubiquitin protein ligase activity"/>
    <property type="evidence" value="ECO:0007669"/>
    <property type="project" value="TreeGrafter"/>
</dbReference>
<dbReference type="GO" id="GO:0008270">
    <property type="term" value="F:zinc ion binding"/>
    <property type="evidence" value="ECO:0007669"/>
    <property type="project" value="UniProtKB-KW"/>
</dbReference>
<evidence type="ECO:0000313" key="7">
    <source>
        <dbReference type="EMBL" id="TPX76823.1"/>
    </source>
</evidence>
<comment type="caution">
    <text evidence="7">The sequence shown here is derived from an EMBL/GenBank/DDBJ whole genome shotgun (WGS) entry which is preliminary data.</text>
</comment>
<evidence type="ECO:0000256" key="5">
    <source>
        <dbReference type="SAM" id="MobiDB-lite"/>
    </source>
</evidence>
<dbReference type="OrthoDB" id="2128679at2759"/>
<reference evidence="7 8" key="1">
    <citation type="journal article" date="2019" name="Sci. Rep.">
        <title>Comparative genomics of chytrid fungi reveal insights into the obligate biotrophic and pathogenic lifestyle of Synchytrium endobioticum.</title>
        <authorList>
            <person name="van de Vossenberg B.T.L.H."/>
            <person name="Warris S."/>
            <person name="Nguyen H.D.T."/>
            <person name="van Gent-Pelzer M.P.E."/>
            <person name="Joly D.L."/>
            <person name="van de Geest H.C."/>
            <person name="Bonants P.J.M."/>
            <person name="Smith D.S."/>
            <person name="Levesque C.A."/>
            <person name="van der Lee T.A.J."/>
        </authorList>
    </citation>
    <scope>NUCLEOTIDE SEQUENCE [LARGE SCALE GENOMIC DNA]</scope>
    <source>
        <strain evidence="7 8">CBS 675.73</strain>
    </source>
</reference>
<feature type="compositionally biased region" description="Polar residues" evidence="5">
    <location>
        <begin position="155"/>
        <end position="171"/>
    </location>
</feature>
<evidence type="ECO:0000256" key="3">
    <source>
        <dbReference type="ARBA" id="ARBA00022833"/>
    </source>
</evidence>
<sequence length="642" mass="69163">MKTEARFLEERLNITNPVPVQRQGPTPSRHEALSTSAPQTLRFRDSPLLSSRQVPSRRGTTRNCPTSNTTLRTRTAPKQSTASFKSSLDLWNPNFDVVLPQRGKSASRSAANCSRGGNNAPIILEAKTDAILNSSDPPPSPSLSFIEAAATRISSLPSPSSNTAVPSTSPGTLAKKGNTGSPKMSFIPRPKIVHSSPLTPSANAVSACTSRQSLKERLHEPITPSSIILPESLDTPTSGNLTQGSRSSAPTRFTPTSIQDADQIIADFLNINAHSNTASNQQPISRPVSRPNSQTASRNSGTRAPGSRPGRMARSTTTSTGTARTQREPASTAEVLNPSSSLLSRRMHQNSVDGLLSRLQQSSLDEYDAGLVAPPPPPYPRYSVSLETSLGSETDGVEEEEDGEEWYRHVFGDFRDVGVDDRMTRFAGLDDETPVQRLLRRYNEGAEGVDSDMLRRFVTTGADDLGDAPNGHGSDGRFSEARSRTLNPSSNTSGAFGGGTNESLTQILLRLSDASAALSTGFNFEVDTSDEEYLSEGERVASLAMLESLIEMGDNGLRGTISAVGATDTEMNKIPVRILGSLMSKSGSRMDVSCCPICLVDFEMGGTVLEYPGCEHLFHRECLFKWLNVSRKCPSCRRELSV</sequence>
<evidence type="ECO:0000256" key="1">
    <source>
        <dbReference type="ARBA" id="ARBA00022723"/>
    </source>
</evidence>
<evidence type="ECO:0000256" key="2">
    <source>
        <dbReference type="ARBA" id="ARBA00022771"/>
    </source>
</evidence>
<keyword evidence="1" id="KW-0479">Metal-binding</keyword>
<dbReference type="GO" id="GO:0006511">
    <property type="term" value="P:ubiquitin-dependent protein catabolic process"/>
    <property type="evidence" value="ECO:0007669"/>
    <property type="project" value="TreeGrafter"/>
</dbReference>
<feature type="compositionally biased region" description="Low complexity" evidence="5">
    <location>
        <begin position="313"/>
        <end position="324"/>
    </location>
</feature>
<feature type="compositionally biased region" description="Basic and acidic residues" evidence="5">
    <location>
        <begin position="474"/>
        <end position="483"/>
    </location>
</feature>
<feature type="region of interest" description="Disordered" evidence="5">
    <location>
        <begin position="51"/>
        <end position="81"/>
    </location>
</feature>
<feature type="region of interest" description="Disordered" evidence="5">
    <location>
        <begin position="155"/>
        <end position="254"/>
    </location>
</feature>
<keyword evidence="3" id="KW-0862">Zinc</keyword>
<dbReference type="PANTHER" id="PTHR45931:SF3">
    <property type="entry name" value="RING ZINC FINGER-CONTAINING PROTEIN"/>
    <property type="match status" value="1"/>
</dbReference>
<organism evidence="7 8">
    <name type="scientific">Chytriomyces confervae</name>
    <dbReference type="NCBI Taxonomy" id="246404"/>
    <lineage>
        <taxon>Eukaryota</taxon>
        <taxon>Fungi</taxon>
        <taxon>Fungi incertae sedis</taxon>
        <taxon>Chytridiomycota</taxon>
        <taxon>Chytridiomycota incertae sedis</taxon>
        <taxon>Chytridiomycetes</taxon>
        <taxon>Chytridiales</taxon>
        <taxon>Chytriomycetaceae</taxon>
        <taxon>Chytriomyces</taxon>
    </lineage>
</organism>
<gene>
    <name evidence="7" type="ORF">CcCBS67573_g01908</name>
</gene>
<proteinExistence type="predicted"/>
<dbReference type="PROSITE" id="PS50089">
    <property type="entry name" value="ZF_RING_2"/>
    <property type="match status" value="1"/>
</dbReference>
<dbReference type="SMART" id="SM00184">
    <property type="entry name" value="RING"/>
    <property type="match status" value="1"/>
</dbReference>
<dbReference type="EMBL" id="QEAP01000035">
    <property type="protein sequence ID" value="TPX76823.1"/>
    <property type="molecule type" value="Genomic_DNA"/>
</dbReference>
<dbReference type="AlphaFoldDB" id="A0A507FKM7"/>
<evidence type="ECO:0000313" key="8">
    <source>
        <dbReference type="Proteomes" id="UP000320333"/>
    </source>
</evidence>
<dbReference type="GO" id="GO:0005634">
    <property type="term" value="C:nucleus"/>
    <property type="evidence" value="ECO:0007669"/>
    <property type="project" value="TreeGrafter"/>
</dbReference>
<dbReference type="Gene3D" id="3.30.40.10">
    <property type="entry name" value="Zinc/RING finger domain, C3HC4 (zinc finger)"/>
    <property type="match status" value="1"/>
</dbReference>
<feature type="region of interest" description="Disordered" evidence="5">
    <location>
        <begin position="276"/>
        <end position="343"/>
    </location>
</feature>
<dbReference type="InterPro" id="IPR001841">
    <property type="entry name" value="Znf_RING"/>
</dbReference>
<keyword evidence="8" id="KW-1185">Reference proteome</keyword>
<feature type="region of interest" description="Disordered" evidence="5">
    <location>
        <begin position="18"/>
        <end position="37"/>
    </location>
</feature>
<feature type="domain" description="RING-type" evidence="6">
    <location>
        <begin position="595"/>
        <end position="637"/>
    </location>
</feature>